<feature type="compositionally biased region" description="Low complexity" evidence="1">
    <location>
        <begin position="339"/>
        <end position="353"/>
    </location>
</feature>
<evidence type="ECO:0000256" key="1">
    <source>
        <dbReference type="SAM" id="MobiDB-lite"/>
    </source>
</evidence>
<dbReference type="Proteomes" id="UP000663827">
    <property type="component" value="Unassembled WGS sequence"/>
</dbReference>
<feature type="compositionally biased region" description="Acidic residues" evidence="1">
    <location>
        <begin position="634"/>
        <end position="644"/>
    </location>
</feature>
<accession>A0A8H3DV25</accession>
<evidence type="ECO:0000313" key="3">
    <source>
        <dbReference type="Proteomes" id="UP000663827"/>
    </source>
</evidence>
<dbReference type="EMBL" id="CAJNJQ010001120">
    <property type="protein sequence ID" value="CAE7120766.1"/>
    <property type="molecule type" value="Genomic_DNA"/>
</dbReference>
<gene>
    <name evidence="2" type="ORF">RDB_LOCUS55751</name>
</gene>
<feature type="compositionally biased region" description="Acidic residues" evidence="1">
    <location>
        <begin position="580"/>
        <end position="598"/>
    </location>
</feature>
<reference evidence="2" key="1">
    <citation type="submission" date="2021-01" db="EMBL/GenBank/DDBJ databases">
        <authorList>
            <person name="Kaushik A."/>
        </authorList>
    </citation>
    <scope>NUCLEOTIDE SEQUENCE</scope>
    <source>
        <strain evidence="2">AG5</strain>
    </source>
</reference>
<feature type="compositionally biased region" description="Polar residues" evidence="1">
    <location>
        <begin position="488"/>
        <end position="506"/>
    </location>
</feature>
<organism evidence="2 3">
    <name type="scientific">Rhizoctonia solani</name>
    <dbReference type="NCBI Taxonomy" id="456999"/>
    <lineage>
        <taxon>Eukaryota</taxon>
        <taxon>Fungi</taxon>
        <taxon>Dikarya</taxon>
        <taxon>Basidiomycota</taxon>
        <taxon>Agaricomycotina</taxon>
        <taxon>Agaricomycetes</taxon>
        <taxon>Cantharellales</taxon>
        <taxon>Ceratobasidiaceae</taxon>
        <taxon>Rhizoctonia</taxon>
    </lineage>
</organism>
<feature type="compositionally biased region" description="Polar residues" evidence="1">
    <location>
        <begin position="442"/>
        <end position="464"/>
    </location>
</feature>
<feature type="compositionally biased region" description="Polar residues" evidence="1">
    <location>
        <begin position="405"/>
        <end position="424"/>
    </location>
</feature>
<feature type="region of interest" description="Disordered" evidence="1">
    <location>
        <begin position="334"/>
        <end position="666"/>
    </location>
</feature>
<comment type="caution">
    <text evidence="2">The sequence shown here is derived from an EMBL/GenBank/DDBJ whole genome shotgun (WGS) entry which is preliminary data.</text>
</comment>
<name>A0A8H3DV25_9AGAM</name>
<feature type="compositionally biased region" description="Basic and acidic residues" evidence="1">
    <location>
        <begin position="427"/>
        <end position="440"/>
    </location>
</feature>
<proteinExistence type="predicted"/>
<evidence type="ECO:0000313" key="2">
    <source>
        <dbReference type="EMBL" id="CAE7120766.1"/>
    </source>
</evidence>
<protein>
    <submittedName>
        <fullName evidence="2">Uncharacterized protein</fullName>
    </submittedName>
</protein>
<feature type="compositionally biased region" description="Low complexity" evidence="1">
    <location>
        <begin position="472"/>
        <end position="487"/>
    </location>
</feature>
<dbReference type="AlphaFoldDB" id="A0A8H3DV25"/>
<feature type="compositionally biased region" description="Acidic residues" evidence="1">
    <location>
        <begin position="380"/>
        <end position="394"/>
    </location>
</feature>
<feature type="compositionally biased region" description="Pro residues" evidence="1">
    <location>
        <begin position="518"/>
        <end position="527"/>
    </location>
</feature>
<sequence length="812" mass="92345">MNLTGKLRTPYFPSDKYPEHWGPFELHTMVPYDTGLSLRPLEVAHYQIVMEYKPTNKSIIVGFDDFAPAWPVDQAFSDKALQRRDRYREMAQFRALVQIKKLKYLSAEGVEQLRDAGADVSEEACRQGLWIAVYGKYYNYPRYDPGKNAKQLIQVQAIHQGESQIERRLHITSMDPRTAVRSFLYFERIKLVRFIEHVSREDDGRTDIRDRSIEWFVKKMMEMFPTDETSIPEKRDNYRGARRHTSEARHVFVCHAEWLFTQTTIYQGAEKHMSKKVLKGWADLAPRMREIAATEGRAGWGVWDAVWDKEDFTGRYKKNKYKLKYYLKVIDSEKSQDKSTPSSSRSGRSLGRPNRVDKGKGRATTVDEEQYTYRWIPDPLSDEDDGGISLDEAEQADRAKRPRMASSQDGGPSRTQQTRSSPSLGDQDDRISSSLTRDHYQPSPSMGTRTPSSIRNFATTSQIRGSARESLPRTPSSSGRNPSSSWRFTSQKGPSITPATSHTSLGAKSLNPPAQARTPPPPPPPPQASNVIYISSDDEFSGLTADVARSSIAPKNEVIDITDSPSEARDESMRAVSEMGDLEDLDDTPMQAYDDDEPAYPRQRTSVLRETVIAETPPRENRPQPSSGRLESPQVEEEISDSQEDYNSSDSESKYGPPAPRPLSPKRQKLERLRALNEQIISFAPHVVSTVYAPHTWKPWVCDYPSQRLKPGSDPNLARTILCSFKIDLKDPSLAVQRLLNDDPKDSEFLKHLQTKPCVFKGPTDELAVEIFQRVVELHREEHYRDWGVRQVITDNGAGPRAHFVPLDDSED</sequence>